<reference evidence="7 8" key="1">
    <citation type="journal article" date="2023" name="Sci. Data">
        <title>Genome assembly of the Korean intertidal mud-creeper Batillaria attramentaria.</title>
        <authorList>
            <person name="Patra A.K."/>
            <person name="Ho P.T."/>
            <person name="Jun S."/>
            <person name="Lee S.J."/>
            <person name="Kim Y."/>
            <person name="Won Y.J."/>
        </authorList>
    </citation>
    <scope>NUCLEOTIDE SEQUENCE [LARGE SCALE GENOMIC DNA]</scope>
    <source>
        <strain evidence="7">Wonlab-2016</strain>
    </source>
</reference>
<proteinExistence type="predicted"/>
<feature type="transmembrane region" description="Helical" evidence="5">
    <location>
        <begin position="373"/>
        <end position="395"/>
    </location>
</feature>
<keyword evidence="2 5" id="KW-0812">Transmembrane</keyword>
<gene>
    <name evidence="7" type="ORF">BaRGS_00035868</name>
</gene>
<dbReference type="EMBL" id="JACVVK020000491">
    <property type="protein sequence ID" value="KAK7471474.1"/>
    <property type="molecule type" value="Genomic_DNA"/>
</dbReference>
<evidence type="ECO:0000256" key="2">
    <source>
        <dbReference type="ARBA" id="ARBA00022692"/>
    </source>
</evidence>
<keyword evidence="4 5" id="KW-0472">Membrane</keyword>
<evidence type="ECO:0000313" key="7">
    <source>
        <dbReference type="EMBL" id="KAK7471474.1"/>
    </source>
</evidence>
<feature type="transmembrane region" description="Helical" evidence="5">
    <location>
        <begin position="301"/>
        <end position="322"/>
    </location>
</feature>
<name>A0ABD0JDI4_9CAEN</name>
<evidence type="ECO:0000256" key="3">
    <source>
        <dbReference type="ARBA" id="ARBA00022989"/>
    </source>
</evidence>
<evidence type="ECO:0000256" key="5">
    <source>
        <dbReference type="SAM" id="Phobius"/>
    </source>
</evidence>
<protein>
    <submittedName>
        <fullName evidence="7">Uncharacterized protein</fullName>
    </submittedName>
</protein>
<evidence type="ECO:0000256" key="1">
    <source>
        <dbReference type="ARBA" id="ARBA00004141"/>
    </source>
</evidence>
<evidence type="ECO:0000313" key="8">
    <source>
        <dbReference type="Proteomes" id="UP001519460"/>
    </source>
</evidence>
<accession>A0ABD0JDI4</accession>
<keyword evidence="3 5" id="KW-1133">Transmembrane helix</keyword>
<dbReference type="InterPro" id="IPR004031">
    <property type="entry name" value="PMP22/EMP/MP20/Claudin"/>
</dbReference>
<dbReference type="Gene3D" id="1.20.140.150">
    <property type="match status" value="1"/>
</dbReference>
<dbReference type="Pfam" id="PF13903">
    <property type="entry name" value="Claudin_2"/>
    <property type="match status" value="1"/>
</dbReference>
<feature type="transmembrane region" description="Helical" evidence="5">
    <location>
        <begin position="329"/>
        <end position="353"/>
    </location>
</feature>
<dbReference type="AlphaFoldDB" id="A0ABD0JDI4"/>
<organism evidence="7 8">
    <name type="scientific">Batillaria attramentaria</name>
    <dbReference type="NCBI Taxonomy" id="370345"/>
    <lineage>
        <taxon>Eukaryota</taxon>
        <taxon>Metazoa</taxon>
        <taxon>Spiralia</taxon>
        <taxon>Lophotrochozoa</taxon>
        <taxon>Mollusca</taxon>
        <taxon>Gastropoda</taxon>
        <taxon>Caenogastropoda</taxon>
        <taxon>Sorbeoconcha</taxon>
        <taxon>Cerithioidea</taxon>
        <taxon>Batillariidae</taxon>
        <taxon>Batillaria</taxon>
    </lineage>
</organism>
<dbReference type="PANTHER" id="PTHR21284">
    <property type="entry name" value="EG:80H7.2 PROTEIN"/>
    <property type="match status" value="1"/>
</dbReference>
<dbReference type="GO" id="GO:0016020">
    <property type="term" value="C:membrane"/>
    <property type="evidence" value="ECO:0007669"/>
    <property type="project" value="UniProtKB-SubCell"/>
</dbReference>
<feature type="transmembrane region" description="Helical" evidence="5">
    <location>
        <begin position="212"/>
        <end position="232"/>
    </location>
</feature>
<keyword evidence="8" id="KW-1185">Reference proteome</keyword>
<feature type="signal peptide" evidence="6">
    <location>
        <begin position="1"/>
        <end position="20"/>
    </location>
</feature>
<dbReference type="PANTHER" id="PTHR21284:SF12">
    <property type="entry name" value="EG:80H7.2 PROTEIN"/>
    <property type="match status" value="1"/>
</dbReference>
<comment type="subcellular location">
    <subcellularLocation>
        <location evidence="1">Membrane</location>
        <topology evidence="1">Multi-pass membrane protein</topology>
    </subcellularLocation>
</comment>
<comment type="caution">
    <text evidence="7">The sequence shown here is derived from an EMBL/GenBank/DDBJ whole genome shotgun (WGS) entry which is preliminary data.</text>
</comment>
<evidence type="ECO:0000256" key="6">
    <source>
        <dbReference type="SAM" id="SignalP"/>
    </source>
</evidence>
<feature type="chain" id="PRO_5044865419" evidence="6">
    <location>
        <begin position="21"/>
        <end position="406"/>
    </location>
</feature>
<evidence type="ECO:0000256" key="4">
    <source>
        <dbReference type="ARBA" id="ARBA00023136"/>
    </source>
</evidence>
<sequence>MTSLQTLFILIHIGLCDVRADFSLDPEAFKLTEVIQKANETKKEAEITVKYLGGVRRVYMYDWDPLTLHLSINYSYVNRRENISNIEFRVQPGLNNINYTEGEDVDINVTTTYPNYRITNWVTGFLRKEVEGSGTTFSDTYYWEPITRPHWRDRETNLTNITLSRQDQNGIWVNVPRQIVNRRIGVIITARVRTTEADENVRFSVQNMVSPLFISSLVTLFVTTSLLLVAFLTSNWLRIGRINRTSLCSCTRCDCGIWYYCADSRKDFGGENEAGGCNWFLSGGNVSEDSLPDWFKATQGLLTIATVTCVTSLLMGFCAMCAPHNLHRIIAVVTTITAVLLTISVSVFGAKVAHIDEVSVVLDGYDDMPSLAWSYWLAVAATLVAWATAVCFFFVCRMKLQNLYAV</sequence>
<dbReference type="Proteomes" id="UP001519460">
    <property type="component" value="Unassembled WGS sequence"/>
</dbReference>
<keyword evidence="6" id="KW-0732">Signal</keyword>